<feature type="compositionally biased region" description="Gly residues" evidence="1">
    <location>
        <begin position="408"/>
        <end position="417"/>
    </location>
</feature>
<dbReference type="VEuPathDB" id="FungiDB:HpaG801977"/>
<feature type="region of interest" description="Disordered" evidence="1">
    <location>
        <begin position="1"/>
        <end position="57"/>
    </location>
</feature>
<dbReference type="HOGENOM" id="CLU_046943_0_0_1"/>
<dbReference type="eggNOG" id="ENOG502RZWH">
    <property type="taxonomic scope" value="Eukaryota"/>
</dbReference>
<dbReference type="AlphaFoldDB" id="M4B6S6"/>
<feature type="compositionally biased region" description="Basic and acidic residues" evidence="1">
    <location>
        <begin position="1"/>
        <end position="14"/>
    </location>
</feature>
<name>M4B6S6_HYAAE</name>
<proteinExistence type="predicted"/>
<evidence type="ECO:0000259" key="2">
    <source>
        <dbReference type="Pfam" id="PF12572"/>
    </source>
</evidence>
<dbReference type="Pfam" id="PF12572">
    <property type="entry name" value="DUF3752"/>
    <property type="match status" value="1"/>
</dbReference>
<reference evidence="3" key="2">
    <citation type="submission" date="2015-06" db="UniProtKB">
        <authorList>
            <consortium name="EnsemblProtists"/>
        </authorList>
    </citation>
    <scope>IDENTIFICATION</scope>
    <source>
        <strain evidence="3">Emoy2</strain>
    </source>
</reference>
<accession>M4B6S6</accession>
<feature type="region of interest" description="Disordered" evidence="1">
    <location>
        <begin position="184"/>
        <end position="207"/>
    </location>
</feature>
<evidence type="ECO:0000313" key="4">
    <source>
        <dbReference type="Proteomes" id="UP000011713"/>
    </source>
</evidence>
<dbReference type="EMBL" id="JH598637">
    <property type="status" value="NOT_ANNOTATED_CDS"/>
    <property type="molecule type" value="Genomic_DNA"/>
</dbReference>
<evidence type="ECO:0000313" key="3">
    <source>
        <dbReference type="EnsemblProtists" id="HpaP801977"/>
    </source>
</evidence>
<dbReference type="STRING" id="559515.M4B6S6"/>
<reference evidence="4" key="1">
    <citation type="journal article" date="2010" name="Science">
        <title>Signatures of adaptation to obligate biotrophy in the Hyaloperonospora arabidopsidis genome.</title>
        <authorList>
            <person name="Baxter L."/>
            <person name="Tripathy S."/>
            <person name="Ishaque N."/>
            <person name="Boot N."/>
            <person name="Cabral A."/>
            <person name="Kemen E."/>
            <person name="Thines M."/>
            <person name="Ah-Fong A."/>
            <person name="Anderson R."/>
            <person name="Badejoko W."/>
            <person name="Bittner-Eddy P."/>
            <person name="Boore J.L."/>
            <person name="Chibucos M.C."/>
            <person name="Coates M."/>
            <person name="Dehal P."/>
            <person name="Delehaunty K."/>
            <person name="Dong S."/>
            <person name="Downton P."/>
            <person name="Dumas B."/>
            <person name="Fabro G."/>
            <person name="Fronick C."/>
            <person name="Fuerstenberg S.I."/>
            <person name="Fulton L."/>
            <person name="Gaulin E."/>
            <person name="Govers F."/>
            <person name="Hughes L."/>
            <person name="Humphray S."/>
            <person name="Jiang R.H."/>
            <person name="Judelson H."/>
            <person name="Kamoun S."/>
            <person name="Kyung K."/>
            <person name="Meijer H."/>
            <person name="Minx P."/>
            <person name="Morris P."/>
            <person name="Nelson J."/>
            <person name="Phuntumart V."/>
            <person name="Qutob D."/>
            <person name="Rehmany A."/>
            <person name="Rougon-Cardoso A."/>
            <person name="Ryden P."/>
            <person name="Torto-Alalibo T."/>
            <person name="Studholme D."/>
            <person name="Wang Y."/>
            <person name="Win J."/>
            <person name="Wood J."/>
            <person name="Clifton S.W."/>
            <person name="Rogers J."/>
            <person name="Van den Ackerveken G."/>
            <person name="Jones J.D."/>
            <person name="McDowell J.M."/>
            <person name="Beynon J."/>
            <person name="Tyler B.M."/>
        </authorList>
    </citation>
    <scope>NUCLEOTIDE SEQUENCE [LARGE SCALE GENOMIC DNA]</scope>
    <source>
        <strain evidence="4">Emoy2</strain>
    </source>
</reference>
<keyword evidence="4" id="KW-1185">Reference proteome</keyword>
<sequence length="453" mass="50577">MTKHEPDRERDRPNERHKRHKRRCEDELKKEKKKHKKDRKSGRRHERSRDDGATVTGPDYAKAMRVVHELLTQTPEITKDLLTLLQMVDDGEVAVIGGIENRHIRSKLKELCPLLGLVKVRGPKDAFAKPRKAQDGTTEASVMEIFRQMLQSGTAKQVSPRSDATSGTDVCSGKILTAEVMEPVAQEPSRRKLPIGPSLPPASTRLGRIGDVQDVDDDEVVGPALPGMKGFRLADEHTEAEMARQAEQLEKEQWERVRDGSTSHSAGADEKNPLVRGAWMTVMPESSIMKDFLGPQSRPPGKPAAFRRKEPAAVDKTWFDSPEERERAKRAKLDMELLGYIREENAPRAEAVRSVASTSNKAVVNESIFPTANPEADEEMRLRMENLRQSRGPSLLEKHQRKQAEQAQGGGQSGRSSGGWNRASKTLMLRSLHHAETEILQLVAGCLETTQSA</sequence>
<feature type="compositionally biased region" description="Basic residues" evidence="1">
    <location>
        <begin position="31"/>
        <end position="46"/>
    </location>
</feature>
<dbReference type="EnsemblProtists" id="HpaT801977">
    <property type="protein sequence ID" value="HpaP801977"/>
    <property type="gene ID" value="HpaG801977"/>
</dbReference>
<feature type="region of interest" description="Disordered" evidence="1">
    <location>
        <begin position="392"/>
        <end position="422"/>
    </location>
</feature>
<dbReference type="Proteomes" id="UP000011713">
    <property type="component" value="Unassembled WGS sequence"/>
</dbReference>
<evidence type="ECO:0000256" key="1">
    <source>
        <dbReference type="SAM" id="MobiDB-lite"/>
    </source>
</evidence>
<dbReference type="PANTHER" id="PTHR46370">
    <property type="entry name" value="GPALPP MOTIFS-CONTAINING PROTEIN 1"/>
    <property type="match status" value="1"/>
</dbReference>
<dbReference type="InterPro" id="IPR022226">
    <property type="entry name" value="DUF3752"/>
</dbReference>
<dbReference type="PANTHER" id="PTHR46370:SF1">
    <property type="entry name" value="GPALPP MOTIFS-CONTAINING PROTEIN 1"/>
    <property type="match status" value="1"/>
</dbReference>
<dbReference type="InParanoid" id="M4B6S6"/>
<dbReference type="InterPro" id="IPR046331">
    <property type="entry name" value="GPAM1-like"/>
</dbReference>
<organism evidence="3 4">
    <name type="scientific">Hyaloperonospora arabidopsidis (strain Emoy2)</name>
    <name type="common">Downy mildew agent</name>
    <name type="synonym">Peronospora arabidopsidis</name>
    <dbReference type="NCBI Taxonomy" id="559515"/>
    <lineage>
        <taxon>Eukaryota</taxon>
        <taxon>Sar</taxon>
        <taxon>Stramenopiles</taxon>
        <taxon>Oomycota</taxon>
        <taxon>Peronosporomycetes</taxon>
        <taxon>Peronosporales</taxon>
        <taxon>Peronosporaceae</taxon>
        <taxon>Hyaloperonospora</taxon>
    </lineage>
</organism>
<feature type="domain" description="DUF3752" evidence="2">
    <location>
        <begin position="306"/>
        <end position="422"/>
    </location>
</feature>
<protein>
    <recommendedName>
        <fullName evidence="2">DUF3752 domain-containing protein</fullName>
    </recommendedName>
</protein>
<dbReference type="OMA" id="LGRMNME"/>